<sequence length="519" mass="57898">MASPTSIQVFLGDVLRNAVKAWRSLSSTAVATGLAGTVTIWFLADTFRAWYRLSHIPGPFWASISKFWMVRQSLKGQQPYAIQELNDKYGSLVRIGLNELATADPNVLRRMMAIRSKYSRGPWYNALRFEPGKDNLFSMRDEEAHTALRKKMAAGYSGKENESMEGTVDEHVAKLIHLLETKYLSKDDQYHPVDIAQKIQFFSLDVISDLAFGQPFGYIEEDTDVFDFIKITRSFFPVALVMANLPAVVTILHSRLFRSALPKETDKIGFGAFIGVANKKVAERFGPHATSQPDMLGSFIRHGLDQEEASRESLLNVVAGSDTSATTIRVMLVNLLSNPCAYSKLQKEIDDGIKAGKISTPVTDAEARQLPYLQAAVKEGLRIKAPAAGPLFKTVPPEGDVINGKFIPGGTQIGTSPFGVYHSKEVFGEDASLFLPERWLIDDEEKIATMSSVVDLVFSTGKYQCLGKPVAFMEINKIFVELLRRFDFAMARPERPLHIINAGIWLIEDFPVRITQRHL</sequence>
<evidence type="ECO:0000256" key="13">
    <source>
        <dbReference type="SAM" id="Phobius"/>
    </source>
</evidence>
<evidence type="ECO:0000256" key="10">
    <source>
        <dbReference type="ARBA" id="ARBA00068222"/>
    </source>
</evidence>
<dbReference type="GO" id="GO:0004497">
    <property type="term" value="F:monooxygenase activity"/>
    <property type="evidence" value="ECO:0007669"/>
    <property type="project" value="UniProtKB-KW"/>
</dbReference>
<keyword evidence="13" id="KW-0472">Membrane</keyword>
<dbReference type="AlphaFoldDB" id="A0AA39L3P6"/>
<dbReference type="PANTHER" id="PTHR24305">
    <property type="entry name" value="CYTOCHROME P450"/>
    <property type="match status" value="1"/>
</dbReference>
<name>A0AA39L3P6_SARSR</name>
<keyword evidence="5 12" id="KW-0479">Metal-binding</keyword>
<evidence type="ECO:0000256" key="9">
    <source>
        <dbReference type="ARBA" id="ARBA00067672"/>
    </source>
</evidence>
<dbReference type="InterPro" id="IPR001128">
    <property type="entry name" value="Cyt_P450"/>
</dbReference>
<protein>
    <recommendedName>
        <fullName evidence="10">Cytochrome P450 monooxygenase ABA1</fullName>
    </recommendedName>
    <alternativeName>
        <fullName evidence="11">Abscisic acid biosynthesis protein 1</fullName>
    </alternativeName>
    <alternativeName>
        <fullName evidence="9">Cytochrome P450 monooxygenase aba1</fullName>
    </alternativeName>
</protein>
<dbReference type="PRINTS" id="PR00385">
    <property type="entry name" value="P450"/>
</dbReference>
<keyword evidence="13" id="KW-0812">Transmembrane</keyword>
<evidence type="ECO:0000313" key="15">
    <source>
        <dbReference type="Proteomes" id="UP001175261"/>
    </source>
</evidence>
<evidence type="ECO:0000256" key="1">
    <source>
        <dbReference type="ARBA" id="ARBA00001971"/>
    </source>
</evidence>
<evidence type="ECO:0000256" key="3">
    <source>
        <dbReference type="ARBA" id="ARBA00010617"/>
    </source>
</evidence>
<dbReference type="InterPro" id="IPR050121">
    <property type="entry name" value="Cytochrome_P450_monoxygenase"/>
</dbReference>
<accession>A0AA39L3P6</accession>
<keyword evidence="8" id="KW-0503">Monooxygenase</keyword>
<evidence type="ECO:0000313" key="14">
    <source>
        <dbReference type="EMBL" id="KAK0382982.1"/>
    </source>
</evidence>
<keyword evidence="7" id="KW-0843">Virulence</keyword>
<dbReference type="GO" id="GO:0005506">
    <property type="term" value="F:iron ion binding"/>
    <property type="evidence" value="ECO:0007669"/>
    <property type="project" value="InterPro"/>
</dbReference>
<gene>
    <name evidence="14" type="ORF">NLU13_8898</name>
</gene>
<evidence type="ECO:0000256" key="6">
    <source>
        <dbReference type="ARBA" id="ARBA00023004"/>
    </source>
</evidence>
<dbReference type="PANTHER" id="PTHR24305:SF168">
    <property type="entry name" value="P450, PUTATIVE (EUROFUNG)-RELATED"/>
    <property type="match status" value="1"/>
</dbReference>
<proteinExistence type="inferred from homology"/>
<dbReference type="GO" id="GO:0020037">
    <property type="term" value="F:heme binding"/>
    <property type="evidence" value="ECO:0007669"/>
    <property type="project" value="InterPro"/>
</dbReference>
<comment type="pathway">
    <text evidence="2">Hormone biosynthesis.</text>
</comment>
<reference evidence="14" key="1">
    <citation type="submission" date="2022-10" db="EMBL/GenBank/DDBJ databases">
        <title>Determination and structural analysis of whole genome sequence of Sarocladium strictum F4-1.</title>
        <authorList>
            <person name="Hu L."/>
            <person name="Jiang Y."/>
        </authorList>
    </citation>
    <scope>NUCLEOTIDE SEQUENCE</scope>
    <source>
        <strain evidence="14">F4-1</strain>
    </source>
</reference>
<dbReference type="Gene3D" id="1.10.630.10">
    <property type="entry name" value="Cytochrome P450"/>
    <property type="match status" value="1"/>
</dbReference>
<keyword evidence="6 12" id="KW-0408">Iron</keyword>
<comment type="caution">
    <text evidence="14">The sequence shown here is derived from an EMBL/GenBank/DDBJ whole genome shotgun (WGS) entry which is preliminary data.</text>
</comment>
<keyword evidence="4 12" id="KW-0349">Heme</keyword>
<comment type="cofactor">
    <cofactor evidence="1 12">
        <name>heme</name>
        <dbReference type="ChEBI" id="CHEBI:30413"/>
    </cofactor>
</comment>
<evidence type="ECO:0000256" key="5">
    <source>
        <dbReference type="ARBA" id="ARBA00022723"/>
    </source>
</evidence>
<dbReference type="InterPro" id="IPR036396">
    <property type="entry name" value="Cyt_P450_sf"/>
</dbReference>
<keyword evidence="13" id="KW-1133">Transmembrane helix</keyword>
<keyword evidence="8" id="KW-0560">Oxidoreductase</keyword>
<keyword evidence="15" id="KW-1185">Reference proteome</keyword>
<dbReference type="Pfam" id="PF00067">
    <property type="entry name" value="p450"/>
    <property type="match status" value="1"/>
</dbReference>
<dbReference type="CDD" id="cd11060">
    <property type="entry name" value="CYP57A1-like"/>
    <property type="match status" value="1"/>
</dbReference>
<evidence type="ECO:0000256" key="11">
    <source>
        <dbReference type="ARBA" id="ARBA00079990"/>
    </source>
</evidence>
<dbReference type="PRINTS" id="PR00463">
    <property type="entry name" value="EP450I"/>
</dbReference>
<evidence type="ECO:0000256" key="2">
    <source>
        <dbReference type="ARBA" id="ARBA00004972"/>
    </source>
</evidence>
<dbReference type="FunFam" id="1.10.630.10:FF:000076">
    <property type="entry name" value="Cytochrome P450 monooxygenase"/>
    <property type="match status" value="1"/>
</dbReference>
<dbReference type="EMBL" id="JAPDFR010000009">
    <property type="protein sequence ID" value="KAK0382982.1"/>
    <property type="molecule type" value="Genomic_DNA"/>
</dbReference>
<comment type="similarity">
    <text evidence="3">Belongs to the cytochrome P450 family.</text>
</comment>
<dbReference type="SUPFAM" id="SSF48264">
    <property type="entry name" value="Cytochrome P450"/>
    <property type="match status" value="1"/>
</dbReference>
<dbReference type="GO" id="GO:0016705">
    <property type="term" value="F:oxidoreductase activity, acting on paired donors, with incorporation or reduction of molecular oxygen"/>
    <property type="evidence" value="ECO:0007669"/>
    <property type="project" value="InterPro"/>
</dbReference>
<evidence type="ECO:0000256" key="7">
    <source>
        <dbReference type="ARBA" id="ARBA00023026"/>
    </source>
</evidence>
<dbReference type="InterPro" id="IPR002401">
    <property type="entry name" value="Cyt_P450_E_grp-I"/>
</dbReference>
<feature type="binding site" description="axial binding residue" evidence="12">
    <location>
        <position position="465"/>
    </location>
    <ligand>
        <name>heme</name>
        <dbReference type="ChEBI" id="CHEBI:30413"/>
    </ligand>
    <ligandPart>
        <name>Fe</name>
        <dbReference type="ChEBI" id="CHEBI:18248"/>
    </ligandPart>
</feature>
<evidence type="ECO:0000256" key="4">
    <source>
        <dbReference type="ARBA" id="ARBA00022617"/>
    </source>
</evidence>
<dbReference type="Proteomes" id="UP001175261">
    <property type="component" value="Unassembled WGS sequence"/>
</dbReference>
<feature type="transmembrane region" description="Helical" evidence="13">
    <location>
        <begin position="25"/>
        <end position="44"/>
    </location>
</feature>
<organism evidence="14 15">
    <name type="scientific">Sarocladium strictum</name>
    <name type="common">Black bundle disease fungus</name>
    <name type="synonym">Acremonium strictum</name>
    <dbReference type="NCBI Taxonomy" id="5046"/>
    <lineage>
        <taxon>Eukaryota</taxon>
        <taxon>Fungi</taxon>
        <taxon>Dikarya</taxon>
        <taxon>Ascomycota</taxon>
        <taxon>Pezizomycotina</taxon>
        <taxon>Sordariomycetes</taxon>
        <taxon>Hypocreomycetidae</taxon>
        <taxon>Hypocreales</taxon>
        <taxon>Sarocladiaceae</taxon>
        <taxon>Sarocladium</taxon>
    </lineage>
</organism>
<evidence type="ECO:0000256" key="8">
    <source>
        <dbReference type="ARBA" id="ARBA00023033"/>
    </source>
</evidence>
<evidence type="ECO:0000256" key="12">
    <source>
        <dbReference type="PIRSR" id="PIRSR602401-1"/>
    </source>
</evidence>